<dbReference type="PANTHER" id="PTHR33154">
    <property type="entry name" value="TRANSCRIPTIONAL REGULATOR, ARSR FAMILY"/>
    <property type="match status" value="1"/>
</dbReference>
<dbReference type="InterPro" id="IPR051081">
    <property type="entry name" value="HTH_MetalResp_TranReg"/>
</dbReference>
<dbReference type="InterPro" id="IPR036390">
    <property type="entry name" value="WH_DNA-bd_sf"/>
</dbReference>
<dbReference type="AlphaFoldDB" id="A0A1H6YNV9"/>
<name>A0A1H6YNV9_9MICO</name>
<dbReference type="RefSeq" id="WP_042213657.1">
    <property type="nucleotide sequence ID" value="NZ_BBLU01000004.1"/>
</dbReference>
<dbReference type="eggNOG" id="COG0640">
    <property type="taxonomic scope" value="Bacteria"/>
</dbReference>
<dbReference type="OrthoDB" id="9799372at2"/>
<dbReference type="InterPro" id="IPR036388">
    <property type="entry name" value="WH-like_DNA-bd_sf"/>
</dbReference>
<dbReference type="PRINTS" id="PR00778">
    <property type="entry name" value="HTHARSR"/>
</dbReference>
<gene>
    <name evidence="5" type="ORF">SAMN05421637_1673</name>
</gene>
<dbReference type="PROSITE" id="PS50987">
    <property type="entry name" value="HTH_ARSR_2"/>
    <property type="match status" value="1"/>
</dbReference>
<proteinExistence type="predicted"/>
<dbReference type="Pfam" id="PF01022">
    <property type="entry name" value="HTH_5"/>
    <property type="match status" value="1"/>
</dbReference>
<evidence type="ECO:0000256" key="2">
    <source>
        <dbReference type="ARBA" id="ARBA00023125"/>
    </source>
</evidence>
<feature type="domain" description="HTH arsR-type" evidence="4">
    <location>
        <begin position="24"/>
        <end position="124"/>
    </location>
</feature>
<keyword evidence="2" id="KW-0238">DNA-binding</keyword>
<evidence type="ECO:0000313" key="6">
    <source>
        <dbReference type="Proteomes" id="UP000183315"/>
    </source>
</evidence>
<dbReference type="NCBIfam" id="NF046112">
    <property type="entry name" value="MSMEG_6209_Nter"/>
    <property type="match status" value="1"/>
</dbReference>
<dbReference type="Gene3D" id="1.10.10.10">
    <property type="entry name" value="Winged helix-like DNA-binding domain superfamily/Winged helix DNA-binding domain"/>
    <property type="match status" value="1"/>
</dbReference>
<dbReference type="PANTHER" id="PTHR33154:SF18">
    <property type="entry name" value="ARSENICAL RESISTANCE OPERON REPRESSOR"/>
    <property type="match status" value="1"/>
</dbReference>
<accession>A0A1H6YNV9</accession>
<dbReference type="GO" id="GO:0003677">
    <property type="term" value="F:DNA binding"/>
    <property type="evidence" value="ECO:0007669"/>
    <property type="project" value="UniProtKB-KW"/>
</dbReference>
<keyword evidence="1" id="KW-0805">Transcription regulation</keyword>
<dbReference type="SMART" id="SM00418">
    <property type="entry name" value="HTH_ARSR"/>
    <property type="match status" value="1"/>
</dbReference>
<evidence type="ECO:0000256" key="3">
    <source>
        <dbReference type="ARBA" id="ARBA00023163"/>
    </source>
</evidence>
<dbReference type="InterPro" id="IPR023485">
    <property type="entry name" value="Ptyr_pPase"/>
</dbReference>
<organism evidence="5 6">
    <name type="scientific">Demequina mangrovi</name>
    <dbReference type="NCBI Taxonomy" id="1043493"/>
    <lineage>
        <taxon>Bacteria</taxon>
        <taxon>Bacillati</taxon>
        <taxon>Actinomycetota</taxon>
        <taxon>Actinomycetes</taxon>
        <taxon>Micrococcales</taxon>
        <taxon>Demequinaceae</taxon>
        <taxon>Demequina</taxon>
    </lineage>
</organism>
<dbReference type="Pfam" id="PF21234">
    <property type="entry name" value="Phosphatase-like_N"/>
    <property type="match status" value="1"/>
</dbReference>
<dbReference type="Proteomes" id="UP000183315">
    <property type="component" value="Unassembled WGS sequence"/>
</dbReference>
<dbReference type="InterPro" id="IPR011991">
    <property type="entry name" value="ArsR-like_HTH"/>
</dbReference>
<dbReference type="SUPFAM" id="SSF52788">
    <property type="entry name" value="Phosphotyrosine protein phosphatases I"/>
    <property type="match status" value="1"/>
</dbReference>
<evidence type="ECO:0000256" key="1">
    <source>
        <dbReference type="ARBA" id="ARBA00023015"/>
    </source>
</evidence>
<dbReference type="CDD" id="cd00090">
    <property type="entry name" value="HTH_ARSR"/>
    <property type="match status" value="1"/>
</dbReference>
<keyword evidence="3" id="KW-0804">Transcription</keyword>
<sequence length="347" mass="36963">MSTTAATHPDHESCVATSIEAHTVAPEKADRAAAVLKAFAEPLRLRMIALIASAPGGEACVCDINELADVSGPTVSHHLKTLKDAGLVTSERRGTWVYYRVAEQYGPAVRALLGALVPAAEASARPHAEGLENVDKALDRVAEDLEALFPSLDGTLVTRIVRESYASLARGATIRAHLVPLARHFAQQRLEDLRKVHDADAPHPPQVLFVCVQNAGRSQIAAALLHRYAGDGVVVRSAGSAPAASVHDAVRPHLDAIGAGEAAFPKPLTDDAVRASDVVITMGCGDVCPYYPGTRYEDWQVGDPALASAEGVAEIVDDIDRRIRELLADLLPDLHLPDPTPFTHRKA</sequence>
<evidence type="ECO:0000313" key="5">
    <source>
        <dbReference type="EMBL" id="SEJ38960.1"/>
    </source>
</evidence>
<dbReference type="Gene3D" id="3.40.50.2300">
    <property type="match status" value="1"/>
</dbReference>
<dbReference type="PROSITE" id="PS00846">
    <property type="entry name" value="HTH_ARSR_1"/>
    <property type="match status" value="1"/>
</dbReference>
<evidence type="ECO:0000259" key="4">
    <source>
        <dbReference type="PROSITE" id="PS50987"/>
    </source>
</evidence>
<reference evidence="6" key="1">
    <citation type="submission" date="2016-10" db="EMBL/GenBank/DDBJ databases">
        <authorList>
            <person name="Varghese N."/>
        </authorList>
    </citation>
    <scope>NUCLEOTIDE SEQUENCE [LARGE SCALE GENOMIC DNA]</scope>
    <source>
        <strain evidence="6">DSM 24868</strain>
    </source>
</reference>
<dbReference type="GO" id="GO:0003700">
    <property type="term" value="F:DNA-binding transcription factor activity"/>
    <property type="evidence" value="ECO:0007669"/>
    <property type="project" value="InterPro"/>
</dbReference>
<dbReference type="Pfam" id="PF01451">
    <property type="entry name" value="LMWPc"/>
    <property type="match status" value="1"/>
</dbReference>
<dbReference type="InterPro" id="IPR036196">
    <property type="entry name" value="Ptyr_pPase_sf"/>
</dbReference>
<dbReference type="NCBIfam" id="NF033788">
    <property type="entry name" value="HTH_metalloreg"/>
    <property type="match status" value="1"/>
</dbReference>
<dbReference type="SMART" id="SM00226">
    <property type="entry name" value="LMWPc"/>
    <property type="match status" value="1"/>
</dbReference>
<dbReference type="InterPro" id="IPR048716">
    <property type="entry name" value="Phosphatase-like_N"/>
</dbReference>
<dbReference type="InterPro" id="IPR001845">
    <property type="entry name" value="HTH_ArsR_DNA-bd_dom"/>
</dbReference>
<dbReference type="STRING" id="1043493.SAMN05421637_1673"/>
<dbReference type="EMBL" id="FNZI01000003">
    <property type="protein sequence ID" value="SEJ38960.1"/>
    <property type="molecule type" value="Genomic_DNA"/>
</dbReference>
<dbReference type="eggNOG" id="COG0394">
    <property type="taxonomic scope" value="Bacteria"/>
</dbReference>
<dbReference type="SUPFAM" id="SSF46785">
    <property type="entry name" value="Winged helix' DNA-binding domain"/>
    <property type="match status" value="1"/>
</dbReference>
<dbReference type="InterPro" id="IPR018334">
    <property type="entry name" value="ArsR_HTH"/>
</dbReference>
<keyword evidence="6" id="KW-1185">Reference proteome</keyword>
<protein>
    <submittedName>
        <fullName evidence="5">ArsR family transcriptional regulator</fullName>
    </submittedName>
</protein>
<dbReference type="Gene3D" id="1.10.8.1060">
    <property type="entry name" value="Corynebacterium glutamicum thioredoxin-dependent arsenate reductase, N-terminal domain"/>
    <property type="match status" value="1"/>
</dbReference>